<feature type="repeat" description="PPR" evidence="3">
    <location>
        <begin position="4"/>
        <end position="39"/>
    </location>
</feature>
<dbReference type="PANTHER" id="PTHR45717">
    <property type="entry name" value="OS12G0527900 PROTEIN"/>
    <property type="match status" value="1"/>
</dbReference>
<dbReference type="NCBIfam" id="TIGR00756">
    <property type="entry name" value="PPR"/>
    <property type="match status" value="2"/>
</dbReference>
<proteinExistence type="inferred from homology"/>
<dbReference type="PANTHER" id="PTHR45717:SF22">
    <property type="entry name" value="PENTATRICOPEPTIDE REPEAT (PPR) SUPERFAMILY PROTEIN"/>
    <property type="match status" value="1"/>
</dbReference>
<dbReference type="InterPro" id="IPR011990">
    <property type="entry name" value="TPR-like_helical_dom_sf"/>
</dbReference>
<dbReference type="GO" id="GO:0003729">
    <property type="term" value="F:mRNA binding"/>
    <property type="evidence" value="ECO:0007669"/>
    <property type="project" value="UniProtKB-ARBA"/>
</dbReference>
<dbReference type="Gene3D" id="1.25.40.10">
    <property type="entry name" value="Tetratricopeptide repeat domain"/>
    <property type="match status" value="1"/>
</dbReference>
<gene>
    <name evidence="4" type="ORF">Bca52824_064272</name>
</gene>
<sequence>MKDDSVFYTTLLSFYTKSKKPWHDAEATYQKMREKDLLFKPYPYYKLISLYGLLGETNMVDEVLRQMEENGVVHDKTLTENNVLKV</sequence>
<dbReference type="AlphaFoldDB" id="A0A8X7U8G8"/>
<dbReference type="PROSITE" id="PS51375">
    <property type="entry name" value="PPR"/>
    <property type="match status" value="1"/>
</dbReference>
<evidence type="ECO:0000313" key="4">
    <source>
        <dbReference type="EMBL" id="KAG2269717.1"/>
    </source>
</evidence>
<organism evidence="4 5">
    <name type="scientific">Brassica carinata</name>
    <name type="common">Ethiopian mustard</name>
    <name type="synonym">Abyssinian cabbage</name>
    <dbReference type="NCBI Taxonomy" id="52824"/>
    <lineage>
        <taxon>Eukaryota</taxon>
        <taxon>Viridiplantae</taxon>
        <taxon>Streptophyta</taxon>
        <taxon>Embryophyta</taxon>
        <taxon>Tracheophyta</taxon>
        <taxon>Spermatophyta</taxon>
        <taxon>Magnoliopsida</taxon>
        <taxon>eudicotyledons</taxon>
        <taxon>Gunneridae</taxon>
        <taxon>Pentapetalae</taxon>
        <taxon>rosids</taxon>
        <taxon>malvids</taxon>
        <taxon>Brassicales</taxon>
        <taxon>Brassicaceae</taxon>
        <taxon>Brassiceae</taxon>
        <taxon>Brassica</taxon>
    </lineage>
</organism>
<keyword evidence="2" id="KW-0677">Repeat</keyword>
<evidence type="ECO:0000256" key="2">
    <source>
        <dbReference type="ARBA" id="ARBA00022737"/>
    </source>
</evidence>
<comment type="similarity">
    <text evidence="1">Belongs to the PPR family. P subfamily.</text>
</comment>
<evidence type="ECO:0000256" key="3">
    <source>
        <dbReference type="PROSITE-ProRule" id="PRU00708"/>
    </source>
</evidence>
<dbReference type="OrthoDB" id="1090297at2759"/>
<dbReference type="Pfam" id="PF13812">
    <property type="entry name" value="PPR_3"/>
    <property type="match status" value="1"/>
</dbReference>
<evidence type="ECO:0000256" key="1">
    <source>
        <dbReference type="ARBA" id="ARBA00007626"/>
    </source>
</evidence>
<evidence type="ECO:0000313" key="5">
    <source>
        <dbReference type="Proteomes" id="UP000886595"/>
    </source>
</evidence>
<evidence type="ECO:0008006" key="6">
    <source>
        <dbReference type="Google" id="ProtNLM"/>
    </source>
</evidence>
<dbReference type="GO" id="GO:0005739">
    <property type="term" value="C:mitochondrion"/>
    <property type="evidence" value="ECO:0007669"/>
    <property type="project" value="TreeGrafter"/>
</dbReference>
<dbReference type="Proteomes" id="UP000886595">
    <property type="component" value="Unassembled WGS sequence"/>
</dbReference>
<dbReference type="InterPro" id="IPR002885">
    <property type="entry name" value="PPR_rpt"/>
</dbReference>
<name>A0A8X7U8G8_BRACI</name>
<accession>A0A8X7U8G8</accession>
<keyword evidence="5" id="KW-1185">Reference proteome</keyword>
<dbReference type="EMBL" id="JAAMPC010000013">
    <property type="protein sequence ID" value="KAG2269717.1"/>
    <property type="molecule type" value="Genomic_DNA"/>
</dbReference>
<protein>
    <recommendedName>
        <fullName evidence="6">Pentatricopeptide repeat-containing protein</fullName>
    </recommendedName>
</protein>
<comment type="caution">
    <text evidence="4">The sequence shown here is derived from an EMBL/GenBank/DDBJ whole genome shotgun (WGS) entry which is preliminary data.</text>
</comment>
<reference evidence="4 5" key="1">
    <citation type="submission" date="2020-02" db="EMBL/GenBank/DDBJ databases">
        <authorList>
            <person name="Ma Q."/>
            <person name="Huang Y."/>
            <person name="Song X."/>
            <person name="Pei D."/>
        </authorList>
    </citation>
    <scope>NUCLEOTIDE SEQUENCE [LARGE SCALE GENOMIC DNA]</scope>
    <source>
        <strain evidence="4">Sxm20200214</strain>
        <tissue evidence="4">Leaf</tissue>
    </source>
</reference>